<dbReference type="Proteomes" id="UP000714618">
    <property type="component" value="Unassembled WGS sequence"/>
</dbReference>
<proteinExistence type="predicted"/>
<evidence type="ECO:0000313" key="2">
    <source>
        <dbReference type="EMBL" id="CAD0096207.1"/>
    </source>
</evidence>
<evidence type="ECO:0000313" key="3">
    <source>
        <dbReference type="Proteomes" id="UP000714618"/>
    </source>
</evidence>
<organism evidence="2 3">
    <name type="scientific">Aureobasidium mustum</name>
    <dbReference type="NCBI Taxonomy" id="2773714"/>
    <lineage>
        <taxon>Eukaryota</taxon>
        <taxon>Fungi</taxon>
        <taxon>Dikarya</taxon>
        <taxon>Ascomycota</taxon>
        <taxon>Pezizomycotina</taxon>
        <taxon>Dothideomycetes</taxon>
        <taxon>Dothideomycetidae</taxon>
        <taxon>Dothideales</taxon>
        <taxon>Saccotheciaceae</taxon>
        <taxon>Aureobasidium</taxon>
    </lineage>
</organism>
<dbReference type="EMBL" id="CAIJEO010000007">
    <property type="protein sequence ID" value="CAD0096207.1"/>
    <property type="molecule type" value="Genomic_DNA"/>
</dbReference>
<sequence>MKKKQNQITFGFCDVNTGQRVYPALTDLPDKLPPAQQLYTDNKMYAAITCSPPIGQSTTVSRDQDAVQTLNHHK</sequence>
<name>A0A9N8PJG1_9PEZI</name>
<keyword evidence="3" id="KW-1185">Reference proteome</keyword>
<evidence type="ECO:0000256" key="1">
    <source>
        <dbReference type="SAM" id="MobiDB-lite"/>
    </source>
</evidence>
<protein>
    <submittedName>
        <fullName evidence="2">Uncharacterized protein</fullName>
    </submittedName>
</protein>
<comment type="caution">
    <text evidence="2">The sequence shown here is derived from an EMBL/GenBank/DDBJ whole genome shotgun (WGS) entry which is preliminary data.</text>
</comment>
<dbReference type="AlphaFoldDB" id="A0A9N8PJG1"/>
<reference evidence="2" key="1">
    <citation type="submission" date="2020-06" db="EMBL/GenBank/DDBJ databases">
        <authorList>
            <person name="Onetto C."/>
        </authorList>
    </citation>
    <scope>NUCLEOTIDE SEQUENCE</scope>
</reference>
<accession>A0A9N8PJG1</accession>
<gene>
    <name evidence="2" type="ORF">AWRI4233_LOCUS5515</name>
</gene>
<feature type="region of interest" description="Disordered" evidence="1">
    <location>
        <begin position="54"/>
        <end position="74"/>
    </location>
</feature>